<sequence>MEKTTIIVGIIILLITTFFSWKIFGSNNKKQPDNNYKKWKSKWIFWQGVIFPSIIATFLIMFILKWTGVLIF</sequence>
<comment type="caution">
    <text evidence="2">The sequence shown here is derived from an EMBL/GenBank/DDBJ whole genome shotgun (WGS) entry which is preliminary data.</text>
</comment>
<feature type="transmembrane region" description="Helical" evidence="1">
    <location>
        <begin position="44"/>
        <end position="64"/>
    </location>
</feature>
<keyword evidence="1" id="KW-1133">Transmembrane helix</keyword>
<evidence type="ECO:0000256" key="1">
    <source>
        <dbReference type="SAM" id="Phobius"/>
    </source>
</evidence>
<reference evidence="2 3" key="1">
    <citation type="submission" date="2018-07" db="EMBL/GenBank/DDBJ databases">
        <title>Leeuwenhoekiella genomics.</title>
        <authorList>
            <person name="Tahon G."/>
            <person name="Willems A."/>
        </authorList>
    </citation>
    <scope>NUCLEOTIDE SEQUENCE [LARGE SCALE GENOMIC DNA]</scope>
    <source>
        <strain evidence="2 3">LMG 29608</strain>
    </source>
</reference>
<name>A0A4Q0NUE2_9FLAO</name>
<feature type="transmembrane region" description="Helical" evidence="1">
    <location>
        <begin position="6"/>
        <end position="24"/>
    </location>
</feature>
<proteinExistence type="predicted"/>
<evidence type="ECO:0000313" key="2">
    <source>
        <dbReference type="EMBL" id="RXG13628.1"/>
    </source>
</evidence>
<evidence type="ECO:0000313" key="3">
    <source>
        <dbReference type="Proteomes" id="UP000289859"/>
    </source>
</evidence>
<keyword evidence="1" id="KW-0812">Transmembrane</keyword>
<keyword evidence="1" id="KW-0472">Membrane</keyword>
<protein>
    <submittedName>
        <fullName evidence="2">Uncharacterized protein</fullName>
    </submittedName>
</protein>
<dbReference type="Proteomes" id="UP000289859">
    <property type="component" value="Unassembled WGS sequence"/>
</dbReference>
<organism evidence="2 3">
    <name type="scientific">Leeuwenhoekiella polynyae</name>
    <dbReference type="NCBI Taxonomy" id="1550906"/>
    <lineage>
        <taxon>Bacteria</taxon>
        <taxon>Pseudomonadati</taxon>
        <taxon>Bacteroidota</taxon>
        <taxon>Flavobacteriia</taxon>
        <taxon>Flavobacteriales</taxon>
        <taxon>Flavobacteriaceae</taxon>
        <taxon>Leeuwenhoekiella</taxon>
    </lineage>
</organism>
<gene>
    <name evidence="2" type="ORF">DSM02_3669</name>
</gene>
<dbReference type="EMBL" id="QOVK01000025">
    <property type="protein sequence ID" value="RXG13628.1"/>
    <property type="molecule type" value="Genomic_DNA"/>
</dbReference>
<keyword evidence="3" id="KW-1185">Reference proteome</keyword>
<dbReference type="AlphaFoldDB" id="A0A4Q0NUE2"/>
<accession>A0A4Q0NUE2</accession>